<protein>
    <submittedName>
        <fullName evidence="1">Uncharacterized protein</fullName>
    </submittedName>
</protein>
<dbReference type="EMBL" id="CP045809">
    <property type="protein sequence ID" value="QHN33613.1"/>
    <property type="molecule type" value="Genomic_DNA"/>
</dbReference>
<gene>
    <name evidence="1" type="ORF">GII31_00525</name>
</gene>
<dbReference type="RefSeq" id="WP_213245809.1">
    <property type="nucleotide sequence ID" value="NZ_CP045806.1"/>
</dbReference>
<organism evidence="1 2">
    <name type="scientific">Gordonia pseudamarae</name>
    <dbReference type="NCBI Taxonomy" id="2831662"/>
    <lineage>
        <taxon>Bacteria</taxon>
        <taxon>Bacillati</taxon>
        <taxon>Actinomycetota</taxon>
        <taxon>Actinomycetes</taxon>
        <taxon>Mycobacteriales</taxon>
        <taxon>Gordoniaceae</taxon>
        <taxon>Gordonia</taxon>
    </lineage>
</organism>
<name>A0ABX6IDX5_9ACTN</name>
<accession>A0ABX6IDX5</accession>
<evidence type="ECO:0000313" key="1">
    <source>
        <dbReference type="EMBL" id="QHN33613.1"/>
    </source>
</evidence>
<proteinExistence type="predicted"/>
<reference evidence="1" key="1">
    <citation type="journal article" date="2021" name="Nat. Microbiol.">
        <title>Cocultivation of an ultrasmall environmental parasitic bacterium with lytic ability against bacteria associated with wastewater foams.</title>
        <authorList>
            <person name="Batinovic S."/>
            <person name="Rose J.J.A."/>
            <person name="Ratcliffe J."/>
            <person name="Seviour R.J."/>
            <person name="Petrovski S."/>
        </authorList>
    </citation>
    <scope>NUCLEOTIDE SEQUENCE</scope>
    <source>
        <strain evidence="1">CON9</strain>
    </source>
</reference>
<keyword evidence="2" id="KW-1185">Reference proteome</keyword>
<sequence length="204" mass="21661">MPDLVITATEGAISLRGPLREDVIPDTIEIQETLAVAADASTGTILAVSPCTVSSDVISAELYPGTNDPAELRFALISADTPLEALRLDWLGVGLTLVDRYCRYAWSLYRESGALLASAALTDDEAELAWRQAQSHTTRTRTIAAARVAVGQPRMLGERTDGTDEALVRYSDAVGEFSRIPLEAPETGGPSGPTLTELLATGMS</sequence>
<dbReference type="Proteomes" id="UP001059836">
    <property type="component" value="Chromosome"/>
</dbReference>
<evidence type="ECO:0000313" key="2">
    <source>
        <dbReference type="Proteomes" id="UP001059836"/>
    </source>
</evidence>